<dbReference type="Gene3D" id="3.40.1190.10">
    <property type="entry name" value="Mur-like, catalytic domain"/>
    <property type="match status" value="1"/>
</dbReference>
<name>A0A0F5PQJ1_9THEO</name>
<comment type="caution">
    <text evidence="1">The sequence shown here is derived from an EMBL/GenBank/DDBJ whole genome shotgun (WGS) entry which is preliminary data.</text>
</comment>
<evidence type="ECO:0000313" key="1">
    <source>
        <dbReference type="EMBL" id="KKC30089.1"/>
    </source>
</evidence>
<dbReference type="AlphaFoldDB" id="A0A0F5PQJ1"/>
<dbReference type="GO" id="GO:0005524">
    <property type="term" value="F:ATP binding"/>
    <property type="evidence" value="ECO:0007669"/>
    <property type="project" value="InterPro"/>
</dbReference>
<reference evidence="1 2" key="2">
    <citation type="journal article" date="2015" name="BMC Genomics">
        <title>Analysis of three genomes within the thermophilic bacterial species Caldanaerobacter subterraneus with a focus on carbon monoxide dehydrogenase evolution and hydrolase diversity.</title>
        <authorList>
            <person name="Sant'Anna F.H."/>
            <person name="Lebedinsky A.V."/>
            <person name="Sokolova T.G."/>
            <person name="Robb F.T."/>
            <person name="Gonzalez J.M."/>
        </authorList>
    </citation>
    <scope>NUCLEOTIDE SEQUENCE [LARGE SCALE GENOMIC DNA]</scope>
    <source>
        <strain evidence="1 2">DSM 12653</strain>
    </source>
</reference>
<dbReference type="Proteomes" id="UP000010146">
    <property type="component" value="Unassembled WGS sequence"/>
</dbReference>
<sequence length="175" mass="19772">MKKIFVFGSKKAIALKKFLEDFFKGRGISVEEVNYSLPCDVLVIYDVFDEKHVNLLKNYINTLPPNVIIANGDVKDVNLLFDMGFSFTLITAGLNPKCTATASSISYEEGGYRFNYCVQRAFNNLKGQLIEPMEIPVEIKTSEQYNIYNSLFAVTLLTLLEGREKFFESPVIIGV</sequence>
<accession>A0A0F5PQJ1</accession>
<protein>
    <submittedName>
        <fullName evidence="1">Uncharacterized protein</fullName>
    </submittedName>
</protein>
<proteinExistence type="predicted"/>
<gene>
    <name evidence="1" type="ORF">CDSM653_00874</name>
</gene>
<dbReference type="EMBL" id="ABXP02000052">
    <property type="protein sequence ID" value="KKC30089.1"/>
    <property type="molecule type" value="Genomic_DNA"/>
</dbReference>
<reference evidence="2" key="3">
    <citation type="submission" date="2015-02" db="EMBL/GenBank/DDBJ databases">
        <title>Genome analysis of three genomes within the thermophilic hydrogenogenic bacterial species Caldanaerobacter subterraneus.</title>
        <authorList>
            <person name="Sant'Anna F.H."/>
            <person name="Lebedinsky A."/>
            <person name="Sokolova T."/>
            <person name="Robb F.T."/>
            <person name="Gonzalez J.M."/>
        </authorList>
    </citation>
    <scope>NUCLEOTIDE SEQUENCE [LARGE SCALE GENOMIC DNA]</scope>
    <source>
        <strain evidence="2">DSM 12653</strain>
    </source>
</reference>
<dbReference type="InterPro" id="IPR036565">
    <property type="entry name" value="Mur-like_cat_sf"/>
</dbReference>
<organism evidence="1 2">
    <name type="scientific">Caldanaerobacter subterraneus subsp. pacificus DSM 12653</name>
    <dbReference type="NCBI Taxonomy" id="391606"/>
    <lineage>
        <taxon>Bacteria</taxon>
        <taxon>Bacillati</taxon>
        <taxon>Bacillota</taxon>
        <taxon>Clostridia</taxon>
        <taxon>Thermoanaerobacterales</taxon>
        <taxon>Thermoanaerobacteraceae</taxon>
        <taxon>Caldanaerobacter</taxon>
    </lineage>
</organism>
<evidence type="ECO:0000313" key="2">
    <source>
        <dbReference type="Proteomes" id="UP000010146"/>
    </source>
</evidence>
<reference evidence="1 2" key="1">
    <citation type="submission" date="2008-07" db="EMBL/GenBank/DDBJ databases">
        <authorList>
            <person name="Gonzalez J."/>
            <person name="Sokolova T."/>
            <person name="Ferriera S."/>
            <person name="Johnson J."/>
            <person name="Kravitz S."/>
            <person name="Beeson K."/>
            <person name="Sutton G."/>
            <person name="Rogers Y.-H."/>
            <person name="Friedman R."/>
            <person name="Frazier M."/>
            <person name="Venter J.C."/>
        </authorList>
    </citation>
    <scope>NUCLEOTIDE SEQUENCE [LARGE SCALE GENOMIC DNA]</scope>
    <source>
        <strain evidence="1 2">DSM 12653</strain>
    </source>
</reference>
<dbReference type="RefSeq" id="WP_011025221.1">
    <property type="nucleotide sequence ID" value="NZ_ABXP02000052.1"/>
</dbReference>
<dbReference type="SUPFAM" id="SSF53623">
    <property type="entry name" value="MurD-like peptide ligases, catalytic domain"/>
    <property type="match status" value="1"/>
</dbReference>